<dbReference type="RefSeq" id="WP_147771122.1">
    <property type="nucleotide sequence ID" value="NZ_SAYB01000006.1"/>
</dbReference>
<comment type="caution">
    <text evidence="2">The sequence shown here is derived from an EMBL/GenBank/DDBJ whole genome shotgun (WGS) entry which is preliminary data.</text>
</comment>
<feature type="compositionally biased region" description="Polar residues" evidence="1">
    <location>
        <begin position="65"/>
        <end position="75"/>
    </location>
</feature>
<reference evidence="4 5" key="1">
    <citation type="journal article" date="1992" name="Lakartidningen">
        <title>[Penicillin V and not amoxicillin is the first choice preparation in acute otitis].</title>
        <authorList>
            <person name="Kamme C."/>
            <person name="Lundgren K."/>
            <person name="Prellner K."/>
        </authorList>
    </citation>
    <scope>NUCLEOTIDE SEQUENCE [LARGE SCALE GENOMIC DNA]</scope>
    <source>
        <strain evidence="3 4">PC3939II</strain>
        <strain evidence="2 5">PC4580III</strain>
    </source>
</reference>
<evidence type="ECO:0000313" key="4">
    <source>
        <dbReference type="Proteomes" id="UP000322307"/>
    </source>
</evidence>
<feature type="region of interest" description="Disordered" evidence="1">
    <location>
        <begin position="65"/>
        <end position="90"/>
    </location>
</feature>
<organism evidence="2 5">
    <name type="scientific">Brachyspira aalborgi</name>
    <dbReference type="NCBI Taxonomy" id="29522"/>
    <lineage>
        <taxon>Bacteria</taxon>
        <taxon>Pseudomonadati</taxon>
        <taxon>Spirochaetota</taxon>
        <taxon>Spirochaetia</taxon>
        <taxon>Brachyspirales</taxon>
        <taxon>Brachyspiraceae</taxon>
        <taxon>Brachyspira</taxon>
    </lineage>
</organism>
<accession>A0A5C8EFY2</accession>
<dbReference type="EMBL" id="SAYE01000017">
    <property type="protein sequence ID" value="TXJ48177.1"/>
    <property type="molecule type" value="Genomic_DNA"/>
</dbReference>
<proteinExistence type="predicted"/>
<gene>
    <name evidence="2" type="ORF">EPJ78_07935</name>
    <name evidence="3" type="ORF">EPJ84_10685</name>
</gene>
<dbReference type="Proteomes" id="UP000322307">
    <property type="component" value="Unassembled WGS sequence"/>
</dbReference>
<protein>
    <submittedName>
        <fullName evidence="2">Uncharacterized protein</fullName>
    </submittedName>
</protein>
<dbReference type="Proteomes" id="UP000322814">
    <property type="component" value="Unassembled WGS sequence"/>
</dbReference>
<dbReference type="AlphaFoldDB" id="A0A5C8EFY2"/>
<name>A0A5C8EFY2_9SPIR</name>
<evidence type="ECO:0000313" key="3">
    <source>
        <dbReference type="EMBL" id="TXJ48177.1"/>
    </source>
</evidence>
<evidence type="ECO:0000256" key="1">
    <source>
        <dbReference type="SAM" id="MobiDB-lite"/>
    </source>
</evidence>
<evidence type="ECO:0000313" key="5">
    <source>
        <dbReference type="Proteomes" id="UP000322814"/>
    </source>
</evidence>
<reference evidence="2" key="2">
    <citation type="submission" date="2019-01" db="EMBL/GenBank/DDBJ databases">
        <authorList>
            <person name="Thorell K."/>
        </authorList>
    </citation>
    <scope>NUCLEOTIDE SEQUENCE</scope>
    <source>
        <strain evidence="3">PC3939II</strain>
        <strain evidence="2">PC4580III</strain>
    </source>
</reference>
<sequence>MHNLVKTFLTSITFDNLSRKIKNPYLVIKKFYSKGVCKMKHTKNILKSLLIAVIALSLLLSSCTKSESHTNTSNPPEIVVDSGNTGGGDS</sequence>
<dbReference type="EMBL" id="SAYB01000006">
    <property type="protein sequence ID" value="TXJ35914.1"/>
    <property type="molecule type" value="Genomic_DNA"/>
</dbReference>
<evidence type="ECO:0000313" key="2">
    <source>
        <dbReference type="EMBL" id="TXJ35914.1"/>
    </source>
</evidence>